<reference evidence="2" key="1">
    <citation type="journal article" date="2019" name="PLoS Negl. Trop. Dis.">
        <title>Revisiting the worldwide diversity of Leptospira species in the environment.</title>
        <authorList>
            <person name="Vincent A.T."/>
            <person name="Schiettekatte O."/>
            <person name="Bourhy P."/>
            <person name="Veyrier F.J."/>
            <person name="Picardeau M."/>
        </authorList>
    </citation>
    <scope>NUCLEOTIDE SEQUENCE [LARGE SCALE GENOMIC DNA]</scope>
    <source>
        <strain evidence="2">201702407</strain>
    </source>
</reference>
<accession>A0ABY2MXW0</accession>
<organism evidence="1 2">
    <name type="scientific">Leptospira stimsonii</name>
    <dbReference type="NCBI Taxonomy" id="2202203"/>
    <lineage>
        <taxon>Bacteria</taxon>
        <taxon>Pseudomonadati</taxon>
        <taxon>Spirochaetota</taxon>
        <taxon>Spirochaetia</taxon>
        <taxon>Leptospirales</taxon>
        <taxon>Leptospiraceae</taxon>
        <taxon>Leptospira</taxon>
    </lineage>
</organism>
<gene>
    <name evidence="1" type="ORF">EHQ90_16860</name>
</gene>
<comment type="caution">
    <text evidence="1">The sequence shown here is derived from an EMBL/GenBank/DDBJ whole genome shotgun (WGS) entry which is preliminary data.</text>
</comment>
<protein>
    <submittedName>
        <fullName evidence="1">Uncharacterized protein</fullName>
    </submittedName>
</protein>
<sequence>MEYKLTKIGHKPKKDGSPGKIFISYELEVGDEEPDEYTVSTGDLALPSFYEALTELNQDVNEICEQDLDEDRLKEYIQVRSVSISHPKNTIGATITGLRVLRNAYAPLVLNTPHKFFSMPGGEDSGEDEKQLLSEDTIQRLYKLMDEAIRFIKGERAQPSLFPKDAA</sequence>
<name>A0ABY2MXW0_9LEPT</name>
<dbReference type="RefSeq" id="WP_135686014.1">
    <property type="nucleotide sequence ID" value="NZ_RQEQ01000072.1"/>
</dbReference>
<dbReference type="Proteomes" id="UP000297422">
    <property type="component" value="Unassembled WGS sequence"/>
</dbReference>
<keyword evidence="2" id="KW-1185">Reference proteome</keyword>
<evidence type="ECO:0000313" key="2">
    <source>
        <dbReference type="Proteomes" id="UP000297422"/>
    </source>
</evidence>
<dbReference type="EMBL" id="RQGT01000098">
    <property type="protein sequence ID" value="TGM11089.1"/>
    <property type="molecule type" value="Genomic_DNA"/>
</dbReference>
<proteinExistence type="predicted"/>
<evidence type="ECO:0000313" key="1">
    <source>
        <dbReference type="EMBL" id="TGM11089.1"/>
    </source>
</evidence>